<evidence type="ECO:0000256" key="1">
    <source>
        <dbReference type="ARBA" id="ARBA00022723"/>
    </source>
</evidence>
<protein>
    <submittedName>
        <fullName evidence="4">HIRAN domain-containing protein</fullName>
    </submittedName>
</protein>
<keyword evidence="1" id="KW-0479">Metal-binding</keyword>
<reference evidence="4 5" key="1">
    <citation type="journal article" date="2024" name="ISME J.">
        <title>Tailless and filamentous prophages are predominant in marine Vibrio.</title>
        <authorList>
            <person name="Steensen K."/>
            <person name="Seneca J."/>
            <person name="Bartlau N."/>
            <person name="Yu X.A."/>
            <person name="Hussain F.A."/>
            <person name="Polz M.F."/>
        </authorList>
    </citation>
    <scope>NUCLEOTIDE SEQUENCE [LARGE SCALE GENOMIC DNA]</scope>
    <source>
        <strain evidence="4 5">10N.222.51.A1</strain>
    </source>
</reference>
<organism evidence="4 5">
    <name type="scientific">Vibrio gallaecicus</name>
    <dbReference type="NCBI Taxonomy" id="552386"/>
    <lineage>
        <taxon>Bacteria</taxon>
        <taxon>Pseudomonadati</taxon>
        <taxon>Pseudomonadota</taxon>
        <taxon>Gammaproteobacteria</taxon>
        <taxon>Vibrionales</taxon>
        <taxon>Vibrionaceae</taxon>
        <taxon>Vibrio</taxon>
    </lineage>
</organism>
<keyword evidence="2" id="KW-0378">Hydrolase</keyword>
<dbReference type="RefSeq" id="WP_372268605.1">
    <property type="nucleotide sequence ID" value="NZ_JBFRUW010000140.1"/>
</dbReference>
<evidence type="ECO:0000313" key="4">
    <source>
        <dbReference type="EMBL" id="MFA0570837.1"/>
    </source>
</evidence>
<dbReference type="Proteomes" id="UP001570417">
    <property type="component" value="Unassembled WGS sequence"/>
</dbReference>
<name>A0ABV4NI92_9VIBR</name>
<comment type="caution">
    <text evidence="4">The sequence shown here is derived from an EMBL/GenBank/DDBJ whole genome shotgun (WGS) entry which is preliminary data.</text>
</comment>
<evidence type="ECO:0000313" key="5">
    <source>
        <dbReference type="Proteomes" id="UP001570417"/>
    </source>
</evidence>
<dbReference type="Pfam" id="PF08797">
    <property type="entry name" value="HIRAN"/>
    <property type="match status" value="1"/>
</dbReference>
<keyword evidence="5" id="KW-1185">Reference proteome</keyword>
<evidence type="ECO:0000259" key="3">
    <source>
        <dbReference type="Pfam" id="PF08797"/>
    </source>
</evidence>
<evidence type="ECO:0000256" key="2">
    <source>
        <dbReference type="ARBA" id="ARBA00022801"/>
    </source>
</evidence>
<dbReference type="Gene3D" id="3.30.70.2330">
    <property type="match status" value="1"/>
</dbReference>
<accession>A0ABV4NI92</accession>
<sequence length="229" mass="26414">MMIENSIHVNTLFLTWQSNRDRNQRYLVGALKKLESGFEFSYLTETQDYSDAIAQGFLGYPAFPLNKGAFTNDVMTTFMKRLPPRSRRDFKKYLVNHHLPEEFNGNDFDLITHTGIQLPSDGFDLIPNLEEADIPFEYLMEAAGTRYYLDFEQSSAIQLGSKVNLRCENENEFDCNAIAMFVDQTKIGYVNKLFCQTVRKLMEREVDCYVAKVSGTSERPLIYVMLSAK</sequence>
<dbReference type="EMBL" id="JBFRUW010000140">
    <property type="protein sequence ID" value="MFA0570837.1"/>
    <property type="molecule type" value="Genomic_DNA"/>
</dbReference>
<gene>
    <name evidence="4" type="ORF">AB4566_21545</name>
</gene>
<dbReference type="InterPro" id="IPR014905">
    <property type="entry name" value="HIRAN"/>
</dbReference>
<proteinExistence type="predicted"/>
<feature type="domain" description="HIRAN" evidence="3">
    <location>
        <begin position="140"/>
        <end position="215"/>
    </location>
</feature>